<evidence type="ECO:0000313" key="2">
    <source>
        <dbReference type="Proteomes" id="UP000229757"/>
    </source>
</evidence>
<gene>
    <name evidence="1" type="ORF">REIFOR_01251</name>
</gene>
<proteinExistence type="predicted"/>
<dbReference type="Proteomes" id="UP000229757">
    <property type="component" value="Chromosome"/>
</dbReference>
<reference evidence="1 2" key="1">
    <citation type="journal article" date="2017" name="Environ. Microbiol.">
        <title>Genomic and physiological analyses of 'Reinekea forsetii' reveal a versatile opportunistic lifestyle during spring algae blooms.</title>
        <authorList>
            <person name="Avci B."/>
            <person name="Hahnke R.L."/>
            <person name="Chafee M."/>
            <person name="Fischer T."/>
            <person name="Gruber-Vodicka H."/>
            <person name="Tegetmeyer H.E."/>
            <person name="Harder J."/>
            <person name="Fuchs B.M."/>
            <person name="Amann R.I."/>
            <person name="Teeling H."/>
        </authorList>
    </citation>
    <scope>NUCLEOTIDE SEQUENCE [LARGE SCALE GENOMIC DNA]</scope>
    <source>
        <strain evidence="1 2">Hel1_31_D35</strain>
    </source>
</reference>
<name>A0A2K8KNL9_9GAMM</name>
<dbReference type="KEGG" id="rfo:REIFOR_01251"/>
<dbReference type="EMBL" id="CP011797">
    <property type="protein sequence ID" value="ATX76397.1"/>
    <property type="molecule type" value="Genomic_DNA"/>
</dbReference>
<sequence>MKKLFKKESERLVDEVNQRWIDRGITDPDQMKAWHKKMWTDHYRENILEGLVFTPEQLYEMRYEVRKCSGGRPVDHEAIQVALMAFHEVHLKKGKSAEAVKLAKDNLDDHFHAKTTSHKSSQQLLDWLKTIIYFTDIELSPAHRGKEER</sequence>
<evidence type="ECO:0000313" key="1">
    <source>
        <dbReference type="EMBL" id="ATX76397.1"/>
    </source>
</evidence>
<dbReference type="AlphaFoldDB" id="A0A2K8KNL9"/>
<protein>
    <submittedName>
        <fullName evidence="1">Uncharacterized protein</fullName>
    </submittedName>
</protein>
<keyword evidence="2" id="KW-1185">Reference proteome</keyword>
<organism evidence="1 2">
    <name type="scientific">Reinekea forsetii</name>
    <dbReference type="NCBI Taxonomy" id="1336806"/>
    <lineage>
        <taxon>Bacteria</taxon>
        <taxon>Pseudomonadati</taxon>
        <taxon>Pseudomonadota</taxon>
        <taxon>Gammaproteobacteria</taxon>
        <taxon>Oceanospirillales</taxon>
        <taxon>Saccharospirillaceae</taxon>
        <taxon>Reinekea</taxon>
    </lineage>
</organism>
<accession>A0A2K8KNL9</accession>